<dbReference type="Gene3D" id="2.30.29.30">
    <property type="entry name" value="Pleckstrin-homology domain (PH domain)/Phosphotyrosine-binding domain (PTB)"/>
    <property type="match status" value="1"/>
</dbReference>
<feature type="region of interest" description="Disordered" evidence="9">
    <location>
        <begin position="970"/>
        <end position="990"/>
    </location>
</feature>
<feature type="compositionally biased region" description="Polar residues" evidence="9">
    <location>
        <begin position="1248"/>
        <end position="1264"/>
    </location>
</feature>
<evidence type="ECO:0000256" key="7">
    <source>
        <dbReference type="ARBA" id="ARBA00022999"/>
    </source>
</evidence>
<evidence type="ECO:0000256" key="3">
    <source>
        <dbReference type="ARBA" id="ARBA00022553"/>
    </source>
</evidence>
<feature type="region of interest" description="Disordered" evidence="9">
    <location>
        <begin position="1020"/>
        <end position="1112"/>
    </location>
</feature>
<dbReference type="InterPro" id="IPR000980">
    <property type="entry name" value="SH2"/>
</dbReference>
<feature type="compositionally biased region" description="Pro residues" evidence="9">
    <location>
        <begin position="563"/>
        <end position="576"/>
    </location>
</feature>
<dbReference type="SMART" id="SM01326">
    <property type="entry name" value="PTEN_C2"/>
    <property type="match status" value="1"/>
</dbReference>
<organism evidence="13 14">
    <name type="scientific">Frankliniella occidentalis</name>
    <name type="common">Western flower thrips</name>
    <name type="synonym">Euthrips occidentalis</name>
    <dbReference type="NCBI Taxonomy" id="133901"/>
    <lineage>
        <taxon>Eukaryota</taxon>
        <taxon>Metazoa</taxon>
        <taxon>Ecdysozoa</taxon>
        <taxon>Arthropoda</taxon>
        <taxon>Hexapoda</taxon>
        <taxon>Insecta</taxon>
        <taxon>Pterygota</taxon>
        <taxon>Neoptera</taxon>
        <taxon>Paraneoptera</taxon>
        <taxon>Thysanoptera</taxon>
        <taxon>Terebrantia</taxon>
        <taxon>Thripoidea</taxon>
        <taxon>Thripidae</taxon>
        <taxon>Frankliniella</taxon>
    </lineage>
</organism>
<gene>
    <name evidence="14" type="primary">LOC113217386</name>
</gene>
<keyword evidence="7 8" id="KW-0727">SH2 domain</keyword>
<dbReference type="InterPro" id="IPR036860">
    <property type="entry name" value="SH2_dom_sf"/>
</dbReference>
<proteinExistence type="inferred from homology"/>
<feature type="region of interest" description="Disordered" evidence="9">
    <location>
        <begin position="153"/>
        <end position="230"/>
    </location>
</feature>
<feature type="compositionally biased region" description="Basic and acidic residues" evidence="9">
    <location>
        <begin position="1265"/>
        <end position="1281"/>
    </location>
</feature>
<dbReference type="GO" id="GO:0005925">
    <property type="term" value="C:focal adhesion"/>
    <property type="evidence" value="ECO:0007669"/>
    <property type="project" value="TreeGrafter"/>
</dbReference>
<keyword evidence="3" id="KW-0597">Phosphoprotein</keyword>
<dbReference type="PROSITE" id="PS50001">
    <property type="entry name" value="SH2"/>
    <property type="match status" value="1"/>
</dbReference>
<dbReference type="Pfam" id="PF00017">
    <property type="entry name" value="SH2"/>
    <property type="match status" value="1"/>
</dbReference>
<dbReference type="PROSITE" id="PS51181">
    <property type="entry name" value="PPASE_TENSIN"/>
    <property type="match status" value="1"/>
</dbReference>
<feature type="compositionally biased region" description="Pro residues" evidence="9">
    <location>
        <begin position="772"/>
        <end position="787"/>
    </location>
</feature>
<feature type="compositionally biased region" description="Basic and acidic residues" evidence="9">
    <location>
        <begin position="1051"/>
        <end position="1078"/>
    </location>
</feature>
<feature type="compositionally biased region" description="Low complexity" evidence="9">
    <location>
        <begin position="705"/>
        <end position="721"/>
    </location>
</feature>
<dbReference type="CDD" id="cd14508">
    <property type="entry name" value="PTP_tensin"/>
    <property type="match status" value="1"/>
</dbReference>
<feature type="compositionally biased region" description="Low complexity" evidence="9">
    <location>
        <begin position="1329"/>
        <end position="1345"/>
    </location>
</feature>
<dbReference type="OrthoDB" id="6273691at2759"/>
<dbReference type="Pfam" id="PF10409">
    <property type="entry name" value="PTEN_C2"/>
    <property type="match status" value="1"/>
</dbReference>
<keyword evidence="6" id="KW-0965">Cell junction</keyword>
<dbReference type="SMART" id="SM00252">
    <property type="entry name" value="SH2"/>
    <property type="match status" value="1"/>
</dbReference>
<evidence type="ECO:0000259" key="10">
    <source>
        <dbReference type="PROSITE" id="PS50001"/>
    </source>
</evidence>
<dbReference type="InterPro" id="IPR051484">
    <property type="entry name" value="Tensin_PTEN_phosphatase"/>
</dbReference>
<dbReference type="InterPro" id="IPR035012">
    <property type="entry name" value="Tensin-like_SH2"/>
</dbReference>
<dbReference type="KEGG" id="foc:113217386"/>
<evidence type="ECO:0000259" key="11">
    <source>
        <dbReference type="PROSITE" id="PS51181"/>
    </source>
</evidence>
<feature type="compositionally biased region" description="Polar residues" evidence="9">
    <location>
        <begin position="886"/>
        <end position="917"/>
    </location>
</feature>
<dbReference type="Gene3D" id="3.30.505.10">
    <property type="entry name" value="SH2 domain"/>
    <property type="match status" value="1"/>
</dbReference>
<evidence type="ECO:0000256" key="2">
    <source>
        <dbReference type="ARBA" id="ARBA00007881"/>
    </source>
</evidence>
<protein>
    <submittedName>
        <fullName evidence="14">Tensin-3 isoform X1</fullName>
    </submittedName>
</protein>
<evidence type="ECO:0000256" key="5">
    <source>
        <dbReference type="ARBA" id="ARBA00022912"/>
    </source>
</evidence>
<feature type="domain" description="SH2" evidence="10">
    <location>
        <begin position="1408"/>
        <end position="1518"/>
    </location>
</feature>
<feature type="domain" description="C2 tensin-type" evidence="12">
    <location>
        <begin position="403"/>
        <end position="563"/>
    </location>
</feature>
<dbReference type="SUPFAM" id="SSF49562">
    <property type="entry name" value="C2 domain (Calcium/lipid-binding domain, CaLB)"/>
    <property type="match status" value="1"/>
</dbReference>
<dbReference type="SUPFAM" id="SSF50729">
    <property type="entry name" value="PH domain-like"/>
    <property type="match status" value="1"/>
</dbReference>
<accession>A0A9C6U8Z0</accession>
<dbReference type="InterPro" id="IPR033929">
    <property type="entry name" value="Tensin_PTB"/>
</dbReference>
<comment type="similarity">
    <text evidence="2">Belongs to the PTEN phosphatase protein family.</text>
</comment>
<evidence type="ECO:0000256" key="4">
    <source>
        <dbReference type="ARBA" id="ARBA00022801"/>
    </source>
</evidence>
<dbReference type="InterPro" id="IPR013625">
    <property type="entry name" value="PTB"/>
</dbReference>
<feature type="compositionally biased region" description="Gly residues" evidence="9">
    <location>
        <begin position="186"/>
        <end position="206"/>
    </location>
</feature>
<feature type="region of interest" description="Disordered" evidence="9">
    <location>
        <begin position="646"/>
        <end position="721"/>
    </location>
</feature>
<feature type="compositionally biased region" description="Low complexity" evidence="9">
    <location>
        <begin position="171"/>
        <end position="185"/>
    </location>
</feature>
<dbReference type="RefSeq" id="XP_052125902.1">
    <property type="nucleotide sequence ID" value="XM_052269942.1"/>
</dbReference>
<feature type="compositionally biased region" description="Low complexity" evidence="9">
    <location>
        <begin position="1094"/>
        <end position="1112"/>
    </location>
</feature>
<reference evidence="14" key="1">
    <citation type="submission" date="2025-08" db="UniProtKB">
        <authorList>
            <consortium name="RefSeq"/>
        </authorList>
    </citation>
    <scope>IDENTIFICATION</scope>
    <source>
        <tissue evidence="14">Whole organism</tissue>
    </source>
</reference>
<dbReference type="Gene3D" id="3.90.190.10">
    <property type="entry name" value="Protein tyrosine phosphatase superfamily"/>
    <property type="match status" value="1"/>
</dbReference>
<evidence type="ECO:0000313" key="13">
    <source>
        <dbReference type="Proteomes" id="UP000504606"/>
    </source>
</evidence>
<keyword evidence="13" id="KW-1185">Reference proteome</keyword>
<dbReference type="GeneID" id="113217386"/>
<dbReference type="InterPro" id="IPR014020">
    <property type="entry name" value="Tensin_C2-dom"/>
</dbReference>
<feature type="region of interest" description="Disordered" evidence="9">
    <location>
        <begin position="738"/>
        <end position="932"/>
    </location>
</feature>
<keyword evidence="5" id="KW-0904">Protein phosphatase</keyword>
<dbReference type="SUPFAM" id="SSF55550">
    <property type="entry name" value="SH2 domain"/>
    <property type="match status" value="1"/>
</dbReference>
<feature type="region of interest" description="Disordered" evidence="9">
    <location>
        <begin position="1137"/>
        <end position="1165"/>
    </location>
</feature>
<feature type="compositionally biased region" description="Polar residues" evidence="9">
    <location>
        <begin position="1080"/>
        <end position="1092"/>
    </location>
</feature>
<evidence type="ECO:0000259" key="12">
    <source>
        <dbReference type="PROSITE" id="PS51182"/>
    </source>
</evidence>
<dbReference type="Pfam" id="PF08416">
    <property type="entry name" value="PTB"/>
    <property type="match status" value="1"/>
</dbReference>
<feature type="compositionally biased region" description="Gly residues" evidence="9">
    <location>
        <begin position="691"/>
        <end position="704"/>
    </location>
</feature>
<dbReference type="CDD" id="cd01213">
    <property type="entry name" value="PTB_tensin"/>
    <property type="match status" value="1"/>
</dbReference>
<dbReference type="Proteomes" id="UP000504606">
    <property type="component" value="Unplaced"/>
</dbReference>
<dbReference type="PANTHER" id="PTHR45734">
    <property type="entry name" value="TENSIN"/>
    <property type="match status" value="1"/>
</dbReference>
<feature type="region of interest" description="Disordered" evidence="9">
    <location>
        <begin position="561"/>
        <end position="622"/>
    </location>
</feature>
<dbReference type="Gene3D" id="2.60.40.1110">
    <property type="match status" value="1"/>
</dbReference>
<dbReference type="InterPro" id="IPR006020">
    <property type="entry name" value="PTB/PI_dom"/>
</dbReference>
<sequence length="1710" mass="183377">MPAGFAIGAPPHGAAPRRPQSLPVPAKKAGVVGGAVAQPPRAGAFPVVGAPAVHPHVPIEVLEEFREVFEEQEELELRRLRTAAMLPRRTQSLLERGERRPAPARPKAELSSRYGDTALSIHRQWQRLQVAAFPTVANSAIVTASEVPYIKETQQKPGAKGKTTTPGQNTSVNNNNISTLPNNNSSGGGGTLGGNGGGGSSSGGGSTLHKSLPSAGTGGSTAVRRAARARPRDAMDLRYVTERIIALWVPGDVGRAAYLQGQQQAANMLRTKHADNYMVFNLSAPRRSLRQHHQSVRELGWPRDLAPPLERLCSICKDMDSWLKGGPRRIAVVHARGSKDRIGVVVAAYMHYSQICGGADQALDRFAMKRFLQDQVEDVDQPSHRRYVDYFSGLLSGSIKINSAPLYLTHVTVLGAPSFEPTHPDGPDPGGGAPGAAGGVAGGCRAFLRVYEGLVPVHTSAVYCVAEDARAFTVNVAAERGRRGLQLRGDVLVKCYHRHYTKKIDPNDPTHYKEAREIVFAAQFHTCAVSDYTLSFTRSELDYACDDLRFPLDGAVELHFSPTPEPRLPSPAPTPAVPTLDSSEDPVTRWDSYEHLSNLGASDDEDGDIMSEHDDELSHTYGPLDGSLYATVGRKQQLQMQQEALRQRQLQHQQQQHIQLHHQRMRALQPAGASPGSEHTISMDSGISSAGNGGSSSAGGGGAGQHAATPGAAASPASSSQRALDDLLNDMLLTVESIPDLKPERGGAAGGGVDLQRQQRGGDSRHYQQRAPPAPTAPTGVCPPPRPARQSSLSPGPVSPLLGAAPGRAPASATAPTTEPELDEIPYHARLDGRPFTYVPGAPQQQQPQQYHQQQPAAAMAPSVTSNGLSSPGLVRKAHANGANGYATSTPSRVSNGTPVGSPGWSSTPREPSSSARFQDDVLSDGPGGRSHLTWLQRQQQKLRERREGLLRSARQPHEARLLSELRSLHSTGQAGAGGRQASRQASRRLDGYTSDTTMFADEDEEDFCRPLHVNTGAAKLNGGLSAPGSPLQRRTAPYNTAHQPYALSRQKSDSSFDRERPFVSVKRGYEQRSKYESPADTTVHSVTFDRTPSSHYTNSNNSQNNSQHLSNGYANGYANGYSNGYSNGLSNGASHYSNGSGHYSTPRPEGPAAPHRTPPSAGTSAAARTLFHNHVNGVGNGKLSGPPSPEDILILDGHHQDALACLMASLASPSESPTSASSPLSMSTPSPPAACSPVTLARDARNASDSSTNSTYAWQSVQQQREDSYSSWRSEEDRFSRPQTPAFPVQPRTPYSNNGHQFDSAGLPPKSPTTQRRSGSFKHLRRWPSNSSVSSKDRSPSPMSDMQGQGIYMQHSPKSPVGANGGQSSPTVYSMHSRRSSTHSNSEPPQEVAAHHVKFVRDTSRYWYKPNISREDAISLLRESPPGTFVVRDSNSFPGAFGLALKVAVPPATVAQKAAFFSGDASELVRHFLIEPTSRGVKLKGCTNEPVFSSLSALVYQHSIMAMALPCKLLLPDGELGVPGPGATLGGLQARHVSELGSSPSSTTSGSVNSAQQLLAQGAACNVLYLFTTDTESLTGPQAIRRAVQQLFTSRPLPSATVVHFKVSSQGITLTDSKRRLFFRRHYPVSTISHCGLDPDDHRWSQKSPDTGMPISSNRCFGFVARKPASRSDNQCHIFAELEPEQPATAIVNFVSKVMMSGVGQKNVV</sequence>
<dbReference type="InterPro" id="IPR035892">
    <property type="entry name" value="C2_domain_sf"/>
</dbReference>
<dbReference type="SMART" id="SM00462">
    <property type="entry name" value="PTB"/>
    <property type="match status" value="1"/>
</dbReference>
<feature type="region of interest" description="Disordered" evidence="9">
    <location>
        <begin position="1213"/>
        <end position="1394"/>
    </location>
</feature>
<dbReference type="InterPro" id="IPR029023">
    <property type="entry name" value="Tensin_phosphatase"/>
</dbReference>
<comment type="subcellular location">
    <subcellularLocation>
        <location evidence="1">Cell junction</location>
    </subcellularLocation>
</comment>
<feature type="compositionally biased region" description="Low complexity" evidence="9">
    <location>
        <begin position="840"/>
        <end position="862"/>
    </location>
</feature>
<evidence type="ECO:0000256" key="8">
    <source>
        <dbReference type="PROSITE-ProRule" id="PRU00191"/>
    </source>
</evidence>
<evidence type="ECO:0000256" key="1">
    <source>
        <dbReference type="ARBA" id="ARBA00004282"/>
    </source>
</evidence>
<keyword evidence="4" id="KW-0378">Hydrolase</keyword>
<dbReference type="InterPro" id="IPR011993">
    <property type="entry name" value="PH-like_dom_sf"/>
</dbReference>
<dbReference type="PANTHER" id="PTHR45734:SF10">
    <property type="entry name" value="BLISTERY, ISOFORM A"/>
    <property type="match status" value="1"/>
</dbReference>
<feature type="compositionally biased region" description="Low complexity" evidence="9">
    <location>
        <begin position="646"/>
        <end position="658"/>
    </location>
</feature>
<feature type="compositionally biased region" description="Low complexity" evidence="9">
    <location>
        <begin position="1213"/>
        <end position="1229"/>
    </location>
</feature>
<dbReference type="GO" id="GO:0004721">
    <property type="term" value="F:phosphoprotein phosphatase activity"/>
    <property type="evidence" value="ECO:0007669"/>
    <property type="project" value="UniProtKB-KW"/>
</dbReference>
<evidence type="ECO:0000256" key="6">
    <source>
        <dbReference type="ARBA" id="ARBA00022949"/>
    </source>
</evidence>
<dbReference type="SUPFAM" id="SSF52799">
    <property type="entry name" value="(Phosphotyrosine protein) phosphatases II"/>
    <property type="match status" value="1"/>
</dbReference>
<feature type="region of interest" description="Disordered" evidence="9">
    <location>
        <begin position="1"/>
        <end position="23"/>
    </location>
</feature>
<feature type="domain" description="Phosphatase tensin-type" evidence="11">
    <location>
        <begin position="228"/>
        <end position="398"/>
    </location>
</feature>
<name>A0A9C6U8Z0_FRAOC</name>
<dbReference type="InterPro" id="IPR029021">
    <property type="entry name" value="Prot-tyrosine_phosphatase-like"/>
</dbReference>
<evidence type="ECO:0000256" key="9">
    <source>
        <dbReference type="SAM" id="MobiDB-lite"/>
    </source>
</evidence>
<dbReference type="CDD" id="cd09927">
    <property type="entry name" value="SH2_Tensin_like"/>
    <property type="match status" value="1"/>
</dbReference>
<dbReference type="PROSITE" id="PS51182">
    <property type="entry name" value="C2_TENSIN"/>
    <property type="match status" value="1"/>
</dbReference>
<evidence type="ECO:0000313" key="14">
    <source>
        <dbReference type="RefSeq" id="XP_052125902.1"/>
    </source>
</evidence>
<feature type="compositionally biased region" description="Low complexity" evidence="9">
    <location>
        <begin position="788"/>
        <end position="819"/>
    </location>
</feature>